<dbReference type="PANTHER" id="PTHR12804">
    <property type="entry name" value="MICROSOMAL SIGNAL PEPTIDASE 23 KD SUBUNIT SPC22/23"/>
    <property type="match status" value="1"/>
</dbReference>
<name>A0A976QQP1_THEOR</name>
<dbReference type="Pfam" id="PF04573">
    <property type="entry name" value="SPC22"/>
    <property type="match status" value="1"/>
</dbReference>
<evidence type="ECO:0000256" key="8">
    <source>
        <dbReference type="ARBA" id="ARBA00029556"/>
    </source>
</evidence>
<dbReference type="GO" id="GO:0045047">
    <property type="term" value="P:protein targeting to ER"/>
    <property type="evidence" value="ECO:0007669"/>
    <property type="project" value="TreeGrafter"/>
</dbReference>
<dbReference type="PANTHER" id="PTHR12804:SF0">
    <property type="entry name" value="SIGNAL PEPTIDASE COMPLEX SUBUNIT 3"/>
    <property type="match status" value="1"/>
</dbReference>
<sequence>MINVFSRCYAVVHTGAMVSLVALFLNYFTGVGLKSQNQMTGAVDYVKTHELILDKSKVDRALVELKLSYDLRGAFDWSTHVLFLYVTANYENNRHFRNEVVIYDKIIKSPEEALLKPTNLMSKYFLYDYGRSLRSRNVNLKMYYEIVPLGGFIKQYQLDATSFQMNDSYITNDGEV</sequence>
<evidence type="ECO:0000256" key="1">
    <source>
        <dbReference type="ARBA" id="ARBA00004648"/>
    </source>
</evidence>
<dbReference type="GO" id="GO:0006465">
    <property type="term" value="P:signal peptide processing"/>
    <property type="evidence" value="ECO:0007669"/>
    <property type="project" value="InterPro"/>
</dbReference>
<reference evidence="10" key="1">
    <citation type="submission" date="2022-07" db="EMBL/GenBank/DDBJ databases">
        <title>Evaluation of T. orientalis genome assembly methods using nanopore sequencing and analysis of variation between genomes.</title>
        <authorList>
            <person name="Yam J."/>
            <person name="Micallef M.L."/>
            <person name="Liu M."/>
            <person name="Djordjevic S.P."/>
            <person name="Bogema D.R."/>
            <person name="Jenkins C."/>
        </authorList>
    </citation>
    <scope>NUCLEOTIDE SEQUENCE</scope>
    <source>
        <strain evidence="10">Fish Creek</strain>
    </source>
</reference>
<comment type="similarity">
    <text evidence="2">Belongs to the SPCS3 family.</text>
</comment>
<gene>
    <name evidence="10" type="ORF">MACJ_002671</name>
</gene>
<keyword evidence="7 9" id="KW-0472">Membrane</keyword>
<evidence type="ECO:0000313" key="10">
    <source>
        <dbReference type="EMBL" id="UKJ89420.1"/>
    </source>
</evidence>
<comment type="subcellular location">
    <subcellularLocation>
        <location evidence="1">Endoplasmic reticulum membrane</location>
        <topology evidence="1">Single-pass type II membrane protein</topology>
    </subcellularLocation>
</comment>
<proteinExistence type="inferred from homology"/>
<evidence type="ECO:0000256" key="9">
    <source>
        <dbReference type="SAM" id="Phobius"/>
    </source>
</evidence>
<protein>
    <recommendedName>
        <fullName evidence="8">Signal peptidase complex subunit 3</fullName>
    </recommendedName>
</protein>
<keyword evidence="6 9" id="KW-1133">Transmembrane helix</keyword>
<keyword evidence="4" id="KW-0256">Endoplasmic reticulum</keyword>
<dbReference type="GO" id="GO:0005787">
    <property type="term" value="C:signal peptidase complex"/>
    <property type="evidence" value="ECO:0007669"/>
    <property type="project" value="InterPro"/>
</dbReference>
<dbReference type="EMBL" id="CP056067">
    <property type="protein sequence ID" value="UKJ89420.1"/>
    <property type="molecule type" value="Genomic_DNA"/>
</dbReference>
<evidence type="ECO:0000256" key="5">
    <source>
        <dbReference type="ARBA" id="ARBA00022968"/>
    </source>
</evidence>
<keyword evidence="3 9" id="KW-0812">Transmembrane</keyword>
<accession>A0A976QQP1</accession>
<evidence type="ECO:0000256" key="4">
    <source>
        <dbReference type="ARBA" id="ARBA00022824"/>
    </source>
</evidence>
<dbReference type="AlphaFoldDB" id="A0A976QQP1"/>
<dbReference type="PIRSF" id="PIRSF016089">
    <property type="entry name" value="SPC22"/>
    <property type="match status" value="1"/>
</dbReference>
<evidence type="ECO:0000256" key="2">
    <source>
        <dbReference type="ARBA" id="ARBA00009289"/>
    </source>
</evidence>
<evidence type="ECO:0000256" key="6">
    <source>
        <dbReference type="ARBA" id="ARBA00022989"/>
    </source>
</evidence>
<evidence type="ECO:0000256" key="7">
    <source>
        <dbReference type="ARBA" id="ARBA00023136"/>
    </source>
</evidence>
<dbReference type="OrthoDB" id="10261524at2759"/>
<dbReference type="InterPro" id="IPR007653">
    <property type="entry name" value="SPC3"/>
</dbReference>
<evidence type="ECO:0000313" key="11">
    <source>
        <dbReference type="Proteomes" id="UP000244803"/>
    </source>
</evidence>
<keyword evidence="5" id="KW-0735">Signal-anchor</keyword>
<organism evidence="10 11">
    <name type="scientific">Theileria orientalis</name>
    <dbReference type="NCBI Taxonomy" id="68886"/>
    <lineage>
        <taxon>Eukaryota</taxon>
        <taxon>Sar</taxon>
        <taxon>Alveolata</taxon>
        <taxon>Apicomplexa</taxon>
        <taxon>Aconoidasida</taxon>
        <taxon>Piroplasmida</taxon>
        <taxon>Theileriidae</taxon>
        <taxon>Theileria</taxon>
    </lineage>
</organism>
<feature type="transmembrane region" description="Helical" evidence="9">
    <location>
        <begin position="7"/>
        <end position="28"/>
    </location>
</feature>
<dbReference type="Proteomes" id="UP000244803">
    <property type="component" value="Chromosome 4"/>
</dbReference>
<evidence type="ECO:0000256" key="3">
    <source>
        <dbReference type="ARBA" id="ARBA00022692"/>
    </source>
</evidence>